<evidence type="ECO:0000256" key="1">
    <source>
        <dbReference type="SAM" id="MobiDB-lite"/>
    </source>
</evidence>
<evidence type="ECO:0000313" key="3">
    <source>
        <dbReference type="EMBL" id="KAL3860985.1"/>
    </source>
</evidence>
<evidence type="ECO:0000259" key="2">
    <source>
        <dbReference type="PROSITE" id="PS50042"/>
    </source>
</evidence>
<keyword evidence="4" id="KW-1185">Reference proteome</keyword>
<dbReference type="EMBL" id="JBJQND010000011">
    <property type="protein sequence ID" value="KAL3860985.1"/>
    <property type="molecule type" value="Genomic_DNA"/>
</dbReference>
<dbReference type="PROSITE" id="PS50042">
    <property type="entry name" value="CNMP_BINDING_3"/>
    <property type="match status" value="2"/>
</dbReference>
<reference evidence="3 4" key="1">
    <citation type="submission" date="2024-11" db="EMBL/GenBank/DDBJ databases">
        <title>Chromosome-level genome assembly of the freshwater bivalve Anodonta woodiana.</title>
        <authorList>
            <person name="Chen X."/>
        </authorList>
    </citation>
    <scope>NUCLEOTIDE SEQUENCE [LARGE SCALE GENOMIC DNA]</scope>
    <source>
        <strain evidence="3">MN2024</strain>
        <tissue evidence="3">Gills</tissue>
    </source>
</reference>
<feature type="compositionally biased region" description="Polar residues" evidence="1">
    <location>
        <begin position="427"/>
        <end position="437"/>
    </location>
</feature>
<accession>A0ABD3VHP0</accession>
<name>A0ABD3VHP0_SINWO</name>
<dbReference type="PANTHER" id="PTHR23011">
    <property type="entry name" value="CYCLIC NUCLEOTIDE-BINDING DOMAIN CONTAINING PROTEIN"/>
    <property type="match status" value="1"/>
</dbReference>
<dbReference type="InterPro" id="IPR018490">
    <property type="entry name" value="cNMP-bd_dom_sf"/>
</dbReference>
<sequence>MHKLVELVRENRQFEEELVNKRDIPTEKPVKDTENDSDVPPMFNKRLFASQGGTVILTAEARRIMEKTKESEFSNEERKLTKSELLTMRFVTEGLRLIHKGHDYVKDVLSHVVTYENLEAFSYVKTKPWEDILSCYYIVNGAVEVTYDMNATAGSRSVYQPNIIYNHGTGEYLGLVSFEGSHEDLTPPATIYTKEFTQFLRIDRQRFHRLLQVASSLIDSRKRNYLSRGRGLLASVATDVKEKIIQSLSIQDFPPNRVLINLGETTENIYIIMSGRCHCYRDVYIPEADRMVTFYLCSKEQDQFFGEECVLSNEPSYCTVVSATAVTCLKLNRSALQIVSKDRLAKLIENQRNEYPEDEELRTRGYTNSIWNQYKHSKIKQSLNEGGKLNYMHHLAHYAVRERPPKDEDKYREDMFEFLLKSYDMSSGSRRSQSARPRSTERSIVPDRPKTAIPAHSREHRKTPLGRHLSQLKTKTTITEEESRDSTDKDAQCNVVSVETDKRLDGHPEKVVHYVCIYVGILSR</sequence>
<dbReference type="Pfam" id="PF00027">
    <property type="entry name" value="cNMP_binding"/>
    <property type="match status" value="1"/>
</dbReference>
<dbReference type="CDD" id="cd00038">
    <property type="entry name" value="CAP_ED"/>
    <property type="match status" value="2"/>
</dbReference>
<dbReference type="SUPFAM" id="SSF51206">
    <property type="entry name" value="cAMP-binding domain-like"/>
    <property type="match status" value="2"/>
</dbReference>
<feature type="domain" description="Cyclic nucleotide-binding" evidence="2">
    <location>
        <begin position="136"/>
        <end position="228"/>
    </location>
</feature>
<feature type="domain" description="Cyclic nucleotide-binding" evidence="2">
    <location>
        <begin position="232"/>
        <end position="337"/>
    </location>
</feature>
<evidence type="ECO:0000313" key="4">
    <source>
        <dbReference type="Proteomes" id="UP001634394"/>
    </source>
</evidence>
<dbReference type="Gene3D" id="2.60.120.10">
    <property type="entry name" value="Jelly Rolls"/>
    <property type="match status" value="2"/>
</dbReference>
<organism evidence="3 4">
    <name type="scientific">Sinanodonta woodiana</name>
    <name type="common">Chinese pond mussel</name>
    <name type="synonym">Anodonta woodiana</name>
    <dbReference type="NCBI Taxonomy" id="1069815"/>
    <lineage>
        <taxon>Eukaryota</taxon>
        <taxon>Metazoa</taxon>
        <taxon>Spiralia</taxon>
        <taxon>Lophotrochozoa</taxon>
        <taxon>Mollusca</taxon>
        <taxon>Bivalvia</taxon>
        <taxon>Autobranchia</taxon>
        <taxon>Heteroconchia</taxon>
        <taxon>Palaeoheterodonta</taxon>
        <taxon>Unionida</taxon>
        <taxon>Unionoidea</taxon>
        <taxon>Unionidae</taxon>
        <taxon>Unioninae</taxon>
        <taxon>Sinanodonta</taxon>
    </lineage>
</organism>
<proteinExistence type="predicted"/>
<feature type="region of interest" description="Disordered" evidence="1">
    <location>
        <begin position="427"/>
        <end position="490"/>
    </location>
</feature>
<feature type="compositionally biased region" description="Basic and acidic residues" evidence="1">
    <location>
        <begin position="438"/>
        <end position="450"/>
    </location>
</feature>
<gene>
    <name evidence="3" type="ORF">ACJMK2_007078</name>
</gene>
<protein>
    <recommendedName>
        <fullName evidence="2">Cyclic nucleotide-binding domain-containing protein</fullName>
    </recommendedName>
</protein>
<dbReference type="InterPro" id="IPR014710">
    <property type="entry name" value="RmlC-like_jellyroll"/>
</dbReference>
<dbReference type="PANTHER" id="PTHR23011:SF41">
    <property type="entry name" value="CYCLIC NUCLEOTIDE-BINDING DOMAIN-CONTAINING PROTEIN"/>
    <property type="match status" value="1"/>
</dbReference>
<dbReference type="Proteomes" id="UP001634394">
    <property type="component" value="Unassembled WGS sequence"/>
</dbReference>
<dbReference type="AlphaFoldDB" id="A0ABD3VHP0"/>
<comment type="caution">
    <text evidence="3">The sequence shown here is derived from an EMBL/GenBank/DDBJ whole genome shotgun (WGS) entry which is preliminary data.</text>
</comment>
<dbReference type="InterPro" id="IPR000595">
    <property type="entry name" value="cNMP-bd_dom"/>
</dbReference>